<dbReference type="Pfam" id="PF00989">
    <property type="entry name" value="PAS"/>
    <property type="match status" value="2"/>
</dbReference>
<evidence type="ECO:0000259" key="10">
    <source>
        <dbReference type="PROSITE" id="PS50112"/>
    </source>
</evidence>
<dbReference type="GO" id="GO:0006355">
    <property type="term" value="P:regulation of DNA-templated transcription"/>
    <property type="evidence" value="ECO:0007669"/>
    <property type="project" value="InterPro"/>
</dbReference>
<dbReference type="InterPro" id="IPR013767">
    <property type="entry name" value="PAS_fold"/>
</dbReference>
<dbReference type="PANTHER" id="PTHR43304">
    <property type="entry name" value="PHYTOCHROME-LIKE PROTEIN CPH1"/>
    <property type="match status" value="1"/>
</dbReference>
<dbReference type="SUPFAM" id="SSF55874">
    <property type="entry name" value="ATPase domain of HSP90 chaperone/DNA topoisomerase II/histidine kinase"/>
    <property type="match status" value="1"/>
</dbReference>
<feature type="domain" description="PAC" evidence="11">
    <location>
        <begin position="432"/>
        <end position="482"/>
    </location>
</feature>
<protein>
    <recommendedName>
        <fullName evidence="3">histidine kinase</fullName>
        <ecNumber evidence="3">2.7.13.3</ecNumber>
    </recommendedName>
</protein>
<feature type="domain" description="Histidine kinase" evidence="9">
    <location>
        <begin position="500"/>
        <end position="715"/>
    </location>
</feature>
<dbReference type="InterPro" id="IPR003661">
    <property type="entry name" value="HisK_dim/P_dom"/>
</dbReference>
<comment type="subcellular location">
    <subcellularLocation>
        <location evidence="2">Cell membrane</location>
    </subcellularLocation>
</comment>
<keyword evidence="7" id="KW-0902">Two-component regulatory system</keyword>
<feature type="region of interest" description="Disordered" evidence="8">
    <location>
        <begin position="695"/>
        <end position="728"/>
    </location>
</feature>
<dbReference type="SUPFAM" id="SSF47384">
    <property type="entry name" value="Homodimeric domain of signal transducing histidine kinase"/>
    <property type="match status" value="1"/>
</dbReference>
<dbReference type="InterPro" id="IPR036097">
    <property type="entry name" value="HisK_dim/P_sf"/>
</dbReference>
<dbReference type="CDD" id="cd00082">
    <property type="entry name" value="HisKA"/>
    <property type="match status" value="1"/>
</dbReference>
<dbReference type="Gene3D" id="1.10.287.130">
    <property type="match status" value="1"/>
</dbReference>
<dbReference type="PANTHER" id="PTHR43304:SF1">
    <property type="entry name" value="PAC DOMAIN-CONTAINING PROTEIN"/>
    <property type="match status" value="1"/>
</dbReference>
<evidence type="ECO:0000256" key="2">
    <source>
        <dbReference type="ARBA" id="ARBA00004236"/>
    </source>
</evidence>
<comment type="caution">
    <text evidence="12">The sequence shown here is derived from an EMBL/GenBank/DDBJ whole genome shotgun (WGS) entry which is preliminary data.</text>
</comment>
<dbReference type="SMART" id="SM00091">
    <property type="entry name" value="PAS"/>
    <property type="match status" value="3"/>
</dbReference>
<dbReference type="EC" id="2.7.13.3" evidence="3"/>
<dbReference type="EMBL" id="PPXD01000026">
    <property type="protein sequence ID" value="POH62688.1"/>
    <property type="molecule type" value="Genomic_DNA"/>
</dbReference>
<proteinExistence type="predicted"/>
<dbReference type="SMART" id="SM00388">
    <property type="entry name" value="HisKA"/>
    <property type="match status" value="1"/>
</dbReference>
<dbReference type="InterPro" id="IPR000014">
    <property type="entry name" value="PAS"/>
</dbReference>
<dbReference type="InterPro" id="IPR013656">
    <property type="entry name" value="PAS_4"/>
</dbReference>
<dbReference type="InterPro" id="IPR005467">
    <property type="entry name" value="His_kinase_dom"/>
</dbReference>
<dbReference type="GO" id="GO:0005886">
    <property type="term" value="C:plasma membrane"/>
    <property type="evidence" value="ECO:0007669"/>
    <property type="project" value="UniProtKB-SubCell"/>
</dbReference>
<dbReference type="Proteomes" id="UP000237340">
    <property type="component" value="Unassembled WGS sequence"/>
</dbReference>
<accession>A0A2S3ZAT6</accession>
<dbReference type="InterPro" id="IPR052162">
    <property type="entry name" value="Sensor_kinase/Photoreceptor"/>
</dbReference>
<dbReference type="PROSITE" id="PS50112">
    <property type="entry name" value="PAS"/>
    <property type="match status" value="3"/>
</dbReference>
<keyword evidence="13" id="KW-1185">Reference proteome</keyword>
<evidence type="ECO:0000313" key="12">
    <source>
        <dbReference type="EMBL" id="POH62688.1"/>
    </source>
</evidence>
<dbReference type="AlphaFoldDB" id="A0A2S3ZAT6"/>
<dbReference type="InterPro" id="IPR004358">
    <property type="entry name" value="Sig_transdc_His_kin-like_C"/>
</dbReference>
<evidence type="ECO:0000256" key="4">
    <source>
        <dbReference type="ARBA" id="ARBA00022553"/>
    </source>
</evidence>
<feature type="domain" description="PAC" evidence="11">
    <location>
        <begin position="181"/>
        <end position="233"/>
    </location>
</feature>
<dbReference type="InterPro" id="IPR000700">
    <property type="entry name" value="PAS-assoc_C"/>
</dbReference>
<dbReference type="FunFam" id="3.30.565.10:FF:000006">
    <property type="entry name" value="Sensor histidine kinase WalK"/>
    <property type="match status" value="1"/>
</dbReference>
<organism evidence="12 13">
    <name type="scientific">Cryobacterium zongtaii</name>
    <dbReference type="NCBI Taxonomy" id="1259217"/>
    <lineage>
        <taxon>Bacteria</taxon>
        <taxon>Bacillati</taxon>
        <taxon>Actinomycetota</taxon>
        <taxon>Actinomycetes</taxon>
        <taxon>Micrococcales</taxon>
        <taxon>Microbacteriaceae</taxon>
        <taxon>Cryobacterium</taxon>
    </lineage>
</organism>
<feature type="domain" description="PAS" evidence="10">
    <location>
        <begin position="106"/>
        <end position="160"/>
    </location>
</feature>
<dbReference type="GO" id="GO:0000155">
    <property type="term" value="F:phosphorelay sensor kinase activity"/>
    <property type="evidence" value="ECO:0007669"/>
    <property type="project" value="InterPro"/>
</dbReference>
<dbReference type="Gene3D" id="3.30.565.10">
    <property type="entry name" value="Histidine kinase-like ATPase, C-terminal domain"/>
    <property type="match status" value="1"/>
</dbReference>
<evidence type="ECO:0000259" key="9">
    <source>
        <dbReference type="PROSITE" id="PS50109"/>
    </source>
</evidence>
<name>A0A2S3ZAT6_9MICO</name>
<dbReference type="Pfam" id="PF08448">
    <property type="entry name" value="PAS_4"/>
    <property type="match status" value="1"/>
</dbReference>
<evidence type="ECO:0000256" key="8">
    <source>
        <dbReference type="SAM" id="MobiDB-lite"/>
    </source>
</evidence>
<dbReference type="InterPro" id="IPR003594">
    <property type="entry name" value="HATPase_dom"/>
</dbReference>
<dbReference type="Pfam" id="PF02518">
    <property type="entry name" value="HATPase_c"/>
    <property type="match status" value="1"/>
</dbReference>
<gene>
    <name evidence="12" type="ORF">C3B61_17825</name>
</gene>
<evidence type="ECO:0000256" key="3">
    <source>
        <dbReference type="ARBA" id="ARBA00012438"/>
    </source>
</evidence>
<feature type="domain" description="PAC" evidence="11">
    <location>
        <begin position="304"/>
        <end position="354"/>
    </location>
</feature>
<dbReference type="Pfam" id="PF00512">
    <property type="entry name" value="HisKA"/>
    <property type="match status" value="1"/>
</dbReference>
<dbReference type="InterPro" id="IPR035965">
    <property type="entry name" value="PAS-like_dom_sf"/>
</dbReference>
<evidence type="ECO:0000256" key="1">
    <source>
        <dbReference type="ARBA" id="ARBA00000085"/>
    </source>
</evidence>
<evidence type="ECO:0000256" key="5">
    <source>
        <dbReference type="ARBA" id="ARBA00022679"/>
    </source>
</evidence>
<dbReference type="PROSITE" id="PS50109">
    <property type="entry name" value="HIS_KIN"/>
    <property type="match status" value="1"/>
</dbReference>
<keyword evidence="5" id="KW-0808">Transferase</keyword>
<feature type="domain" description="PAS" evidence="10">
    <location>
        <begin position="355"/>
        <end position="400"/>
    </location>
</feature>
<dbReference type="NCBIfam" id="TIGR00229">
    <property type="entry name" value="sensory_box"/>
    <property type="match status" value="3"/>
</dbReference>
<dbReference type="SUPFAM" id="SSF55785">
    <property type="entry name" value="PYP-like sensor domain (PAS domain)"/>
    <property type="match status" value="3"/>
</dbReference>
<dbReference type="InterPro" id="IPR036890">
    <property type="entry name" value="HATPase_C_sf"/>
</dbReference>
<keyword evidence="6" id="KW-0418">Kinase</keyword>
<dbReference type="SMART" id="SM00387">
    <property type="entry name" value="HATPase_c"/>
    <property type="match status" value="1"/>
</dbReference>
<comment type="catalytic activity">
    <reaction evidence="1">
        <text>ATP + protein L-histidine = ADP + protein N-phospho-L-histidine.</text>
        <dbReference type="EC" id="2.7.13.3"/>
    </reaction>
</comment>
<dbReference type="Gene3D" id="3.30.450.20">
    <property type="entry name" value="PAS domain"/>
    <property type="match status" value="3"/>
</dbReference>
<dbReference type="PROSITE" id="PS50113">
    <property type="entry name" value="PAC"/>
    <property type="match status" value="3"/>
</dbReference>
<dbReference type="PRINTS" id="PR00344">
    <property type="entry name" value="BCTRLSENSOR"/>
</dbReference>
<reference evidence="12 13" key="1">
    <citation type="submission" date="2018-01" db="EMBL/GenBank/DDBJ databases">
        <title>Cryobacterium sp. nov., from glaciers in China.</title>
        <authorList>
            <person name="Liu Q."/>
            <person name="Xin Y.-H."/>
        </authorList>
    </citation>
    <scope>NUCLEOTIDE SEQUENCE [LARGE SCALE GENOMIC DNA]</scope>
    <source>
        <strain evidence="12 13">TMN-42</strain>
    </source>
</reference>
<evidence type="ECO:0000256" key="7">
    <source>
        <dbReference type="ARBA" id="ARBA00023012"/>
    </source>
</evidence>
<feature type="domain" description="PAS" evidence="10">
    <location>
        <begin position="227"/>
        <end position="272"/>
    </location>
</feature>
<dbReference type="CDD" id="cd00130">
    <property type="entry name" value="PAS"/>
    <property type="match status" value="3"/>
</dbReference>
<evidence type="ECO:0000313" key="13">
    <source>
        <dbReference type="Proteomes" id="UP000237340"/>
    </source>
</evidence>
<sequence length="728" mass="78915">MPVDRVLGVRAQIRADGVGEAIRHGSIVTRQPAAASVDAEVRGRFRWTAGERAVIFDHDRTDRSASVPGDSGRGHALCVHRSVRVTTAATSDVSTPGLAERALADSEADYRSLVDAVDNYAIYLIDPQGKVATWNAGAQRHTGYAADEIIGRNFSCFFPEAAIAAGRPAEILRLAAQTGLHREQSMRVRQGGSQFLADLTFTALRNTDGTLRGFAEFSHDLTESRASEVRYRGLLEAAPDAMVVVNEAGDIVLLNVQAEKQLGYRRDELIGQPVTNIIPEGFAERLIADGTRSAADALAQQIGTGIELVARRKDGTDFAIEIMLSPLESSEGTLITAAIRDISVRNAAALQLVQLEARYRGLLEAAPDAMVVVNEAGDIVLLNVRAEKQLGYRRDELIGQPVTNIIPEGFAERLIADGARSAADALAQQIGTGIELVARRKDGTDFAIEIMLSPLESSEGILITAAIRDISVRNAAALQLATTLDELRRSNQELEHFAYVASHDLQEPLRMVSSYTQLLARRYVGKLDSDADDFIRFAVDGATRMQQLIQDLLAYSRVGTKANNVTETPSGRALDRALVNLQAAIEESGATVTSDPLPVVVADEVQLVQLFQNLIGNSIRYQQGDTVARIHLGCTRTHQDRWEFSVRDNGIGIESQYFDRIFGMFQRLHGRDEYAGTGIGLAICKKIVERHGGTISVESEPGQGSTFRFDLPAGGATGPPALLQEGRT</sequence>
<evidence type="ECO:0000256" key="6">
    <source>
        <dbReference type="ARBA" id="ARBA00022777"/>
    </source>
</evidence>
<keyword evidence="4" id="KW-0597">Phosphoprotein</keyword>
<evidence type="ECO:0000259" key="11">
    <source>
        <dbReference type="PROSITE" id="PS50113"/>
    </source>
</evidence>